<evidence type="ECO:0000313" key="4">
    <source>
        <dbReference type="Proteomes" id="UP001583177"/>
    </source>
</evidence>
<dbReference type="InterPro" id="IPR005180">
    <property type="entry name" value="DUF302"/>
</dbReference>
<dbReference type="Pfam" id="PF03625">
    <property type="entry name" value="DUF302"/>
    <property type="match status" value="1"/>
</dbReference>
<gene>
    <name evidence="3" type="ORF">Daus18300_010604</name>
</gene>
<dbReference type="Gene3D" id="3.30.310.70">
    <property type="entry name" value="TT1751-like domain"/>
    <property type="match status" value="1"/>
</dbReference>
<evidence type="ECO:0000256" key="1">
    <source>
        <dbReference type="SAM" id="SignalP"/>
    </source>
</evidence>
<name>A0ABR3WAE7_9PEZI</name>
<dbReference type="SUPFAM" id="SSF103247">
    <property type="entry name" value="TT1751-like"/>
    <property type="match status" value="1"/>
</dbReference>
<dbReference type="EMBL" id="JAWRVE010000119">
    <property type="protein sequence ID" value="KAL1856841.1"/>
    <property type="molecule type" value="Genomic_DNA"/>
</dbReference>
<feature type="domain" description="DUF302" evidence="2">
    <location>
        <begin position="110"/>
        <end position="156"/>
    </location>
</feature>
<feature type="chain" id="PRO_5045516762" description="DUF302 domain-containing protein" evidence="1">
    <location>
        <begin position="23"/>
        <end position="189"/>
    </location>
</feature>
<evidence type="ECO:0000313" key="3">
    <source>
        <dbReference type="EMBL" id="KAL1856841.1"/>
    </source>
</evidence>
<dbReference type="InterPro" id="IPR035923">
    <property type="entry name" value="TT1751-like_sf"/>
</dbReference>
<sequence>MHSVWAATVWLFVAFLVPLGQSASTQDSTSSTKIINIERTTIICNNTFEDTRAALEAALPPINTTYSSLLAAGDLDGALLALQSLPTLNTFIVPPRNFGSLLRTLNKTAKAVQYDIGNPYTATRMNYYDLGISLYAPIRVLLREKDGVAMFEYDRPRSTMGQFGKDEVDKIAQDLDRNITALLMGAAGW</sequence>
<keyword evidence="4" id="KW-1185">Reference proteome</keyword>
<proteinExistence type="predicted"/>
<evidence type="ECO:0000259" key="2">
    <source>
        <dbReference type="Pfam" id="PF03625"/>
    </source>
</evidence>
<accession>A0ABR3WAE7</accession>
<organism evidence="3 4">
    <name type="scientific">Diaporthe australafricana</name>
    <dbReference type="NCBI Taxonomy" id="127596"/>
    <lineage>
        <taxon>Eukaryota</taxon>
        <taxon>Fungi</taxon>
        <taxon>Dikarya</taxon>
        <taxon>Ascomycota</taxon>
        <taxon>Pezizomycotina</taxon>
        <taxon>Sordariomycetes</taxon>
        <taxon>Sordariomycetidae</taxon>
        <taxon>Diaporthales</taxon>
        <taxon>Diaporthaceae</taxon>
        <taxon>Diaporthe</taxon>
    </lineage>
</organism>
<feature type="signal peptide" evidence="1">
    <location>
        <begin position="1"/>
        <end position="22"/>
    </location>
</feature>
<protein>
    <recommendedName>
        <fullName evidence="2">DUF302 domain-containing protein</fullName>
    </recommendedName>
</protein>
<comment type="caution">
    <text evidence="3">The sequence shown here is derived from an EMBL/GenBank/DDBJ whole genome shotgun (WGS) entry which is preliminary data.</text>
</comment>
<keyword evidence="1" id="KW-0732">Signal</keyword>
<reference evidence="3 4" key="1">
    <citation type="journal article" date="2024" name="IMA Fungus">
        <title>IMA Genome - F19 : A genome assembly and annotation guide to empower mycologists, including annotated draft genome sequences of Ceratocystis pirilliformis, Diaporthe australafricana, Fusarium ophioides, Paecilomyces lecythidis, and Sporothrix stenoceras.</title>
        <authorList>
            <person name="Aylward J."/>
            <person name="Wilson A.M."/>
            <person name="Visagie C.M."/>
            <person name="Spraker J."/>
            <person name="Barnes I."/>
            <person name="Buitendag C."/>
            <person name="Ceriani C."/>
            <person name="Del Mar Angel L."/>
            <person name="du Plessis D."/>
            <person name="Fuchs T."/>
            <person name="Gasser K."/>
            <person name="Kramer D."/>
            <person name="Li W."/>
            <person name="Munsamy K."/>
            <person name="Piso A."/>
            <person name="Price J.L."/>
            <person name="Sonnekus B."/>
            <person name="Thomas C."/>
            <person name="van der Nest A."/>
            <person name="van Dijk A."/>
            <person name="van Heerden A."/>
            <person name="van Vuuren N."/>
            <person name="Yilmaz N."/>
            <person name="Duong T.A."/>
            <person name="van der Merwe N.A."/>
            <person name="Wingfield M.J."/>
            <person name="Wingfield B.D."/>
        </authorList>
    </citation>
    <scope>NUCLEOTIDE SEQUENCE [LARGE SCALE GENOMIC DNA]</scope>
    <source>
        <strain evidence="3 4">CMW 18300</strain>
    </source>
</reference>
<dbReference type="Proteomes" id="UP001583177">
    <property type="component" value="Unassembled WGS sequence"/>
</dbReference>